<evidence type="ECO:0000256" key="5">
    <source>
        <dbReference type="ARBA" id="ARBA00005446"/>
    </source>
</evidence>
<evidence type="ECO:0000256" key="15">
    <source>
        <dbReference type="ARBA" id="ARBA00034617"/>
    </source>
</evidence>
<dbReference type="OrthoDB" id="10261556at2759"/>
<dbReference type="SMART" id="SM00487">
    <property type="entry name" value="DEXDc"/>
    <property type="match status" value="1"/>
</dbReference>
<evidence type="ECO:0000313" key="20">
    <source>
        <dbReference type="EMBL" id="KDR24449.1"/>
    </source>
</evidence>
<evidence type="ECO:0000256" key="3">
    <source>
        <dbReference type="ARBA" id="ARBA00001947"/>
    </source>
</evidence>
<dbReference type="Pfam" id="PF16124">
    <property type="entry name" value="RecQ_Zn_bind"/>
    <property type="match status" value="1"/>
</dbReference>
<evidence type="ECO:0000256" key="1">
    <source>
        <dbReference type="ARBA" id="ARBA00001936"/>
    </source>
</evidence>
<dbReference type="CDD" id="cd18015">
    <property type="entry name" value="DEXHc_RecQ1"/>
    <property type="match status" value="1"/>
</dbReference>
<keyword evidence="9 17" id="KW-0347">Helicase</keyword>
<comment type="similarity">
    <text evidence="5 17">Belongs to the helicase family. RecQ subfamily.</text>
</comment>
<evidence type="ECO:0000313" key="21">
    <source>
        <dbReference type="Proteomes" id="UP000027135"/>
    </source>
</evidence>
<reference evidence="20 21" key="1">
    <citation type="journal article" date="2014" name="Nat. Commun.">
        <title>Molecular traces of alternative social organization in a termite genome.</title>
        <authorList>
            <person name="Terrapon N."/>
            <person name="Li C."/>
            <person name="Robertson H.M."/>
            <person name="Ji L."/>
            <person name="Meng X."/>
            <person name="Booth W."/>
            <person name="Chen Z."/>
            <person name="Childers C.P."/>
            <person name="Glastad K.M."/>
            <person name="Gokhale K."/>
            <person name="Gowin J."/>
            <person name="Gronenberg W."/>
            <person name="Hermansen R.A."/>
            <person name="Hu H."/>
            <person name="Hunt B.G."/>
            <person name="Huylmans A.K."/>
            <person name="Khalil S.M."/>
            <person name="Mitchell R.D."/>
            <person name="Munoz-Torres M.C."/>
            <person name="Mustard J.A."/>
            <person name="Pan H."/>
            <person name="Reese J.T."/>
            <person name="Scharf M.E."/>
            <person name="Sun F."/>
            <person name="Vogel H."/>
            <person name="Xiao J."/>
            <person name="Yang W."/>
            <person name="Yang Z."/>
            <person name="Yang Z."/>
            <person name="Zhou J."/>
            <person name="Zhu J."/>
            <person name="Brent C.S."/>
            <person name="Elsik C.G."/>
            <person name="Goodisman M.A."/>
            <person name="Liberles D.A."/>
            <person name="Roe R.M."/>
            <person name="Vargo E.L."/>
            <person name="Vilcinskas A."/>
            <person name="Wang J."/>
            <person name="Bornberg-Bauer E."/>
            <person name="Korb J."/>
            <person name="Zhang G."/>
            <person name="Liebig J."/>
        </authorList>
    </citation>
    <scope>NUCLEOTIDE SEQUENCE [LARGE SCALE GENOMIC DNA]</scope>
    <source>
        <tissue evidence="20">Whole organism</tissue>
    </source>
</reference>
<dbReference type="PROSITE" id="PS51194">
    <property type="entry name" value="HELICASE_CTER"/>
    <property type="match status" value="1"/>
</dbReference>
<dbReference type="EMBL" id="KK852411">
    <property type="protein sequence ID" value="KDR24449.1"/>
    <property type="molecule type" value="Genomic_DNA"/>
</dbReference>
<dbReference type="FunFam" id="3.40.50.300:FF:000752">
    <property type="entry name" value="ATP-dependent DNA helicase"/>
    <property type="match status" value="1"/>
</dbReference>
<dbReference type="Gene3D" id="1.10.10.10">
    <property type="entry name" value="Winged helix-like DNA-binding domain superfamily/Winged helix DNA-binding domain"/>
    <property type="match status" value="1"/>
</dbReference>
<dbReference type="GO" id="GO:0046872">
    <property type="term" value="F:metal ion binding"/>
    <property type="evidence" value="ECO:0007669"/>
    <property type="project" value="UniProtKB-KW"/>
</dbReference>
<dbReference type="Proteomes" id="UP000027135">
    <property type="component" value="Unassembled WGS sequence"/>
</dbReference>
<evidence type="ECO:0000256" key="4">
    <source>
        <dbReference type="ARBA" id="ARBA00004123"/>
    </source>
</evidence>
<comment type="cofactor">
    <cofactor evidence="1">
        <name>Mn(2+)</name>
        <dbReference type="ChEBI" id="CHEBI:29035"/>
    </cofactor>
</comment>
<evidence type="ECO:0000256" key="13">
    <source>
        <dbReference type="ARBA" id="ARBA00023235"/>
    </source>
</evidence>
<organism evidence="20 21">
    <name type="scientific">Zootermopsis nevadensis</name>
    <name type="common">Dampwood termite</name>
    <dbReference type="NCBI Taxonomy" id="136037"/>
    <lineage>
        <taxon>Eukaryota</taxon>
        <taxon>Metazoa</taxon>
        <taxon>Ecdysozoa</taxon>
        <taxon>Arthropoda</taxon>
        <taxon>Hexapoda</taxon>
        <taxon>Insecta</taxon>
        <taxon>Pterygota</taxon>
        <taxon>Neoptera</taxon>
        <taxon>Polyneoptera</taxon>
        <taxon>Dictyoptera</taxon>
        <taxon>Blattodea</taxon>
        <taxon>Blattoidea</taxon>
        <taxon>Termitoidae</taxon>
        <taxon>Termopsidae</taxon>
        <taxon>Zootermopsis</taxon>
    </lineage>
</organism>
<dbReference type="PANTHER" id="PTHR13710">
    <property type="entry name" value="DNA HELICASE RECQ FAMILY MEMBER"/>
    <property type="match status" value="1"/>
</dbReference>
<dbReference type="EC" id="5.6.2.4" evidence="17"/>
<evidence type="ECO:0000256" key="6">
    <source>
        <dbReference type="ARBA" id="ARBA00022723"/>
    </source>
</evidence>
<keyword evidence="6" id="KW-0479">Metal-binding</keyword>
<dbReference type="InterPro" id="IPR004589">
    <property type="entry name" value="DNA_helicase_ATP-dep_RecQ"/>
</dbReference>
<protein>
    <recommendedName>
        <fullName evidence="17">ATP-dependent DNA helicase</fullName>
        <ecNumber evidence="17">5.6.2.4</ecNumber>
    </recommendedName>
</protein>
<dbReference type="InterPro" id="IPR036388">
    <property type="entry name" value="WH-like_DNA-bd_sf"/>
</dbReference>
<comment type="catalytic activity">
    <reaction evidence="15 17">
        <text>Couples ATP hydrolysis with the unwinding of duplex DNA by translocating in the 3'-5' direction.</text>
        <dbReference type="EC" id="5.6.2.4"/>
    </reaction>
</comment>
<dbReference type="CDD" id="cd18794">
    <property type="entry name" value="SF2_C_RecQ"/>
    <property type="match status" value="1"/>
</dbReference>
<sequence length="676" mass="76383">MENGKGQEYKEKEELARAEHELCEVEVQLHNLSDRRKLLLERIGKLKDSILLKQNHVLTSRDWSSTDFPWSGKVTEVLNSVFKLDGFRPLQHETINAVLSNEDVILIMPTGGGKSLCYQLPALVKSGVTLVISPLVSLMEDQLLALKALNVPAAMFSAASNKEEVNSIQDAMLNKNAKLKLLYVTPEKLAKSKRFMTKVQKMYGLGRLSLIAIDEVHCCSQWGHDFRPDYKFLGVLKGMFPDVPVLGLTATATSKITIDVQKMLRIQGCLVLKASFNRPNLYYEVRTKASSQEECLKELEELLKTRYCDQSGIIYTTSIKDCEQLMHELRKRKLRVGCYHANLEAKFRSEVHAKWLSGEHQAVVATIAFGLGIDKPDVRFVVHHSLSKSMENFYQESGRAGRDGLRAECILMYRLSDVFKLSSMVFTQQTGRQNLYNIVEYCLDAYRCRRAIIASHFDEVWKSQDCNAMCDHCCNLKERKEMIITPFCQAFYQLISNAAANDIKLTAQKLLDAWYGKGAVNLRVRSVPVPSFSRERGEAVLGHLLIKGYLQEDFHFTPYSTISYLKRGPKAAAAMSDKHNITMHISGKSVPTLSEQSHNTAGNTKVTLSSKCFIQSPKIETYKKVKKSDGLEMMCVSKAEVLNLTLDTDDKIQVHGARKRNSQKRKVIVLDSDSDN</sequence>
<comment type="cofactor">
    <cofactor evidence="3">
        <name>Zn(2+)</name>
        <dbReference type="ChEBI" id="CHEBI:29105"/>
    </cofactor>
</comment>
<dbReference type="GO" id="GO:0043138">
    <property type="term" value="F:3'-5' DNA helicase activity"/>
    <property type="evidence" value="ECO:0007669"/>
    <property type="project" value="UniProtKB-EC"/>
</dbReference>
<comment type="subcellular location">
    <subcellularLocation>
        <location evidence="4 17">Nucleus</location>
    </subcellularLocation>
</comment>
<keyword evidence="12" id="KW-0238">DNA-binding</keyword>
<name>A0A067RX24_ZOONE</name>
<evidence type="ECO:0000256" key="17">
    <source>
        <dbReference type="RuleBase" id="RU364117"/>
    </source>
</evidence>
<keyword evidence="14 17" id="KW-0539">Nucleus</keyword>
<keyword evidence="7 17" id="KW-0547">Nucleotide-binding</keyword>
<dbReference type="GO" id="GO:0016887">
    <property type="term" value="F:ATP hydrolysis activity"/>
    <property type="evidence" value="ECO:0007669"/>
    <property type="project" value="RHEA"/>
</dbReference>
<comment type="cofactor">
    <cofactor evidence="2">
        <name>Mg(2+)</name>
        <dbReference type="ChEBI" id="CHEBI:18420"/>
    </cofactor>
</comment>
<keyword evidence="10" id="KW-0862">Zinc</keyword>
<dbReference type="STRING" id="136037.A0A067RX24"/>
<dbReference type="GO" id="GO:0005634">
    <property type="term" value="C:nucleus"/>
    <property type="evidence" value="ECO:0007669"/>
    <property type="project" value="UniProtKB-SubCell"/>
</dbReference>
<evidence type="ECO:0000256" key="7">
    <source>
        <dbReference type="ARBA" id="ARBA00022741"/>
    </source>
</evidence>
<dbReference type="GO" id="GO:0003677">
    <property type="term" value="F:DNA binding"/>
    <property type="evidence" value="ECO:0007669"/>
    <property type="project" value="UniProtKB-KW"/>
</dbReference>
<evidence type="ECO:0000256" key="14">
    <source>
        <dbReference type="ARBA" id="ARBA00023242"/>
    </source>
</evidence>
<dbReference type="InterPro" id="IPR011545">
    <property type="entry name" value="DEAD/DEAH_box_helicase_dom"/>
</dbReference>
<evidence type="ECO:0000256" key="10">
    <source>
        <dbReference type="ARBA" id="ARBA00022833"/>
    </source>
</evidence>
<dbReference type="GO" id="GO:0005524">
    <property type="term" value="F:ATP binding"/>
    <property type="evidence" value="ECO:0007669"/>
    <property type="project" value="UniProtKB-KW"/>
</dbReference>
<evidence type="ECO:0000256" key="8">
    <source>
        <dbReference type="ARBA" id="ARBA00022801"/>
    </source>
</evidence>
<dbReference type="PROSITE" id="PS51192">
    <property type="entry name" value="HELICASE_ATP_BIND_1"/>
    <property type="match status" value="1"/>
</dbReference>
<dbReference type="Gene3D" id="3.40.50.300">
    <property type="entry name" value="P-loop containing nucleotide triphosphate hydrolases"/>
    <property type="match status" value="2"/>
</dbReference>
<feature type="domain" description="Helicase ATP-binding" evidence="18">
    <location>
        <begin position="95"/>
        <end position="270"/>
    </location>
</feature>
<dbReference type="NCBIfam" id="TIGR00614">
    <property type="entry name" value="recQ_fam"/>
    <property type="match status" value="1"/>
</dbReference>
<dbReference type="InterPro" id="IPR014001">
    <property type="entry name" value="Helicase_ATP-bd"/>
</dbReference>
<dbReference type="Pfam" id="PF00270">
    <property type="entry name" value="DEAD"/>
    <property type="match status" value="1"/>
</dbReference>
<dbReference type="InterPro" id="IPR001650">
    <property type="entry name" value="Helicase_C-like"/>
</dbReference>
<dbReference type="SMART" id="SM00490">
    <property type="entry name" value="HELICc"/>
    <property type="match status" value="1"/>
</dbReference>
<evidence type="ECO:0000256" key="9">
    <source>
        <dbReference type="ARBA" id="ARBA00022806"/>
    </source>
</evidence>
<keyword evidence="11 17" id="KW-0067">ATP-binding</keyword>
<evidence type="ECO:0000259" key="19">
    <source>
        <dbReference type="PROSITE" id="PS51194"/>
    </source>
</evidence>
<comment type="catalytic activity">
    <reaction evidence="16">
        <text>ATP + H2O = ADP + phosphate + H(+)</text>
        <dbReference type="Rhea" id="RHEA:13065"/>
        <dbReference type="ChEBI" id="CHEBI:15377"/>
        <dbReference type="ChEBI" id="CHEBI:15378"/>
        <dbReference type="ChEBI" id="CHEBI:30616"/>
        <dbReference type="ChEBI" id="CHEBI:43474"/>
        <dbReference type="ChEBI" id="CHEBI:456216"/>
    </reaction>
    <physiologicalReaction direction="left-to-right" evidence="16">
        <dbReference type="Rhea" id="RHEA:13066"/>
    </physiologicalReaction>
</comment>
<keyword evidence="21" id="KW-1185">Reference proteome</keyword>
<evidence type="ECO:0000256" key="2">
    <source>
        <dbReference type="ARBA" id="ARBA00001946"/>
    </source>
</evidence>
<evidence type="ECO:0000256" key="11">
    <source>
        <dbReference type="ARBA" id="ARBA00022840"/>
    </source>
</evidence>
<dbReference type="InterPro" id="IPR032284">
    <property type="entry name" value="RecQ_Zn-bd"/>
</dbReference>
<dbReference type="GO" id="GO:0005737">
    <property type="term" value="C:cytoplasm"/>
    <property type="evidence" value="ECO:0007669"/>
    <property type="project" value="TreeGrafter"/>
</dbReference>
<gene>
    <name evidence="20" type="ORF">L798_00098</name>
</gene>
<keyword evidence="13" id="KW-0413">Isomerase</keyword>
<feature type="domain" description="Helicase C-terminal" evidence="19">
    <location>
        <begin position="298"/>
        <end position="446"/>
    </location>
</feature>
<dbReference type="GO" id="GO:0009378">
    <property type="term" value="F:four-way junction helicase activity"/>
    <property type="evidence" value="ECO:0007669"/>
    <property type="project" value="TreeGrafter"/>
</dbReference>
<dbReference type="Pfam" id="PF00271">
    <property type="entry name" value="Helicase_C"/>
    <property type="match status" value="1"/>
</dbReference>
<dbReference type="GO" id="GO:0000724">
    <property type="term" value="P:double-strand break repair via homologous recombination"/>
    <property type="evidence" value="ECO:0007669"/>
    <property type="project" value="TreeGrafter"/>
</dbReference>
<dbReference type="SUPFAM" id="SSF52540">
    <property type="entry name" value="P-loop containing nucleoside triphosphate hydrolases"/>
    <property type="match status" value="1"/>
</dbReference>
<proteinExistence type="inferred from homology"/>
<keyword evidence="8 17" id="KW-0378">Hydrolase</keyword>
<evidence type="ECO:0000256" key="16">
    <source>
        <dbReference type="ARBA" id="ARBA00048778"/>
    </source>
</evidence>
<evidence type="ECO:0000259" key="18">
    <source>
        <dbReference type="PROSITE" id="PS51192"/>
    </source>
</evidence>
<dbReference type="GO" id="GO:0005694">
    <property type="term" value="C:chromosome"/>
    <property type="evidence" value="ECO:0007669"/>
    <property type="project" value="TreeGrafter"/>
</dbReference>
<dbReference type="InterPro" id="IPR027417">
    <property type="entry name" value="P-loop_NTPase"/>
</dbReference>
<dbReference type="AlphaFoldDB" id="A0A067RX24"/>
<dbReference type="eggNOG" id="KOG0353">
    <property type="taxonomic scope" value="Eukaryota"/>
</dbReference>
<evidence type="ECO:0000256" key="12">
    <source>
        <dbReference type="ARBA" id="ARBA00023125"/>
    </source>
</evidence>
<accession>A0A067RX24</accession>
<dbReference type="PANTHER" id="PTHR13710:SF105">
    <property type="entry name" value="ATP-DEPENDENT DNA HELICASE Q1"/>
    <property type="match status" value="1"/>
</dbReference>
<dbReference type="InParanoid" id="A0A067RX24"/>
<dbReference type="FunFam" id="3.40.50.300:FF:000596">
    <property type="entry name" value="ATP-dependent DNA helicase"/>
    <property type="match status" value="1"/>
</dbReference>
<dbReference type="OMA" id="FKLSTMV"/>